<organism evidence="1 2">
    <name type="scientific">Ilex paraguariensis</name>
    <name type="common">yerba mate</name>
    <dbReference type="NCBI Taxonomy" id="185542"/>
    <lineage>
        <taxon>Eukaryota</taxon>
        <taxon>Viridiplantae</taxon>
        <taxon>Streptophyta</taxon>
        <taxon>Embryophyta</taxon>
        <taxon>Tracheophyta</taxon>
        <taxon>Spermatophyta</taxon>
        <taxon>Magnoliopsida</taxon>
        <taxon>eudicotyledons</taxon>
        <taxon>Gunneridae</taxon>
        <taxon>Pentapetalae</taxon>
        <taxon>asterids</taxon>
        <taxon>campanulids</taxon>
        <taxon>Aquifoliales</taxon>
        <taxon>Aquifoliaceae</taxon>
        <taxon>Ilex</taxon>
    </lineage>
</organism>
<sequence length="185" mass="20975">MANKRTPIAVVLVNAVKVAPLIVSKVSDLWFDNAWHLEEVDEWLTPELQSEIGGSGAYAIFLQVVSALRWQVFMIKTRKMDTLWGLEMLRDLRIESPFSVVTKIKWIKWEPPPVCMLKLNVEVKTGCFSDFSATGILPLAGKMLLQQDQAQKPNASRLLLQQDQGMMLIARLKRMLVCEQRHGVG</sequence>
<dbReference type="AlphaFoldDB" id="A0ABC8R8W6"/>
<reference evidence="1 2" key="1">
    <citation type="submission" date="2024-02" db="EMBL/GenBank/DDBJ databases">
        <authorList>
            <person name="Vignale AGUSTIN F."/>
            <person name="Sosa J E."/>
            <person name="Modenutti C."/>
        </authorList>
    </citation>
    <scope>NUCLEOTIDE SEQUENCE [LARGE SCALE GENOMIC DNA]</scope>
</reference>
<evidence type="ECO:0000313" key="1">
    <source>
        <dbReference type="EMBL" id="CAK9141441.1"/>
    </source>
</evidence>
<protein>
    <submittedName>
        <fullName evidence="1">Uncharacterized protein</fullName>
    </submittedName>
</protein>
<accession>A0ABC8R8W6</accession>
<name>A0ABC8R8W6_9AQUA</name>
<gene>
    <name evidence="1" type="ORF">ILEXP_LOCUS9025</name>
</gene>
<dbReference type="EMBL" id="CAUOFW020001136">
    <property type="protein sequence ID" value="CAK9141441.1"/>
    <property type="molecule type" value="Genomic_DNA"/>
</dbReference>
<comment type="caution">
    <text evidence="1">The sequence shown here is derived from an EMBL/GenBank/DDBJ whole genome shotgun (WGS) entry which is preliminary data.</text>
</comment>
<proteinExistence type="predicted"/>
<dbReference type="Proteomes" id="UP001642360">
    <property type="component" value="Unassembled WGS sequence"/>
</dbReference>
<evidence type="ECO:0000313" key="2">
    <source>
        <dbReference type="Proteomes" id="UP001642360"/>
    </source>
</evidence>
<keyword evidence="2" id="KW-1185">Reference proteome</keyword>